<dbReference type="Pfam" id="PF00072">
    <property type="entry name" value="Response_reg"/>
    <property type="match status" value="1"/>
</dbReference>
<keyword evidence="1" id="KW-0597">Phosphoprotein</keyword>
<dbReference type="InterPro" id="IPR052893">
    <property type="entry name" value="TCS_response_regulator"/>
</dbReference>
<sequence>MLSTKIKILLADDDEDDCMLFKEVIDESQLQVKVELVHNGIKLMELLNKAVEEDLELPNALFLDLNMPLKNGYCCLEEIKTDMRLRHLPVIIYSTSMISSNVNKIFEIGAHYYICKPVDFDKLKKAIIHAISLILNNPASQPSRDGFLLSDSKSLLF</sequence>
<evidence type="ECO:0000313" key="4">
    <source>
        <dbReference type="Proteomes" id="UP000618952"/>
    </source>
</evidence>
<dbReference type="RefSeq" id="WP_187588531.1">
    <property type="nucleotide sequence ID" value="NZ_JACLHY010000043.1"/>
</dbReference>
<dbReference type="PROSITE" id="PS50110">
    <property type="entry name" value="RESPONSE_REGULATORY"/>
    <property type="match status" value="1"/>
</dbReference>
<feature type="domain" description="Response regulatory" evidence="2">
    <location>
        <begin position="7"/>
        <end position="131"/>
    </location>
</feature>
<evidence type="ECO:0000259" key="2">
    <source>
        <dbReference type="PROSITE" id="PS50110"/>
    </source>
</evidence>
<evidence type="ECO:0000313" key="3">
    <source>
        <dbReference type="EMBL" id="MBC8770581.1"/>
    </source>
</evidence>
<accession>A0ABR7QTR0</accession>
<proteinExistence type="predicted"/>
<dbReference type="InterPro" id="IPR001789">
    <property type="entry name" value="Sig_transdc_resp-reg_receiver"/>
</dbReference>
<dbReference type="PANTHER" id="PTHR44520">
    <property type="entry name" value="RESPONSE REGULATOR RCP1-RELATED"/>
    <property type="match status" value="1"/>
</dbReference>
<reference evidence="3 4" key="1">
    <citation type="submission" date="2020-08" db="EMBL/GenBank/DDBJ databases">
        <title>Arenibacter gaetbuli sp. nov., isolated from a sand dune.</title>
        <authorList>
            <person name="Park S."/>
            <person name="Yoon J.-H."/>
        </authorList>
    </citation>
    <scope>NUCLEOTIDE SEQUENCE [LARGE SCALE GENOMIC DNA]</scope>
    <source>
        <strain evidence="3 4">BSSL-BM3</strain>
    </source>
</reference>
<name>A0ABR7QTR0_9FLAO</name>
<feature type="modified residue" description="4-aspartylphosphate" evidence="1">
    <location>
        <position position="64"/>
    </location>
</feature>
<comment type="caution">
    <text evidence="3">The sequence shown here is derived from an EMBL/GenBank/DDBJ whole genome shotgun (WGS) entry which is preliminary data.</text>
</comment>
<evidence type="ECO:0000256" key="1">
    <source>
        <dbReference type="PROSITE-ProRule" id="PRU00169"/>
    </source>
</evidence>
<dbReference type="EMBL" id="JACLHY010000043">
    <property type="protein sequence ID" value="MBC8770581.1"/>
    <property type="molecule type" value="Genomic_DNA"/>
</dbReference>
<dbReference type="SUPFAM" id="SSF52172">
    <property type="entry name" value="CheY-like"/>
    <property type="match status" value="1"/>
</dbReference>
<dbReference type="InterPro" id="IPR011006">
    <property type="entry name" value="CheY-like_superfamily"/>
</dbReference>
<keyword evidence="4" id="KW-1185">Reference proteome</keyword>
<dbReference type="Proteomes" id="UP000618952">
    <property type="component" value="Unassembled WGS sequence"/>
</dbReference>
<organism evidence="3 4">
    <name type="scientific">Arenibacter arenosicollis</name>
    <dbReference type="NCBI Taxonomy" id="2762274"/>
    <lineage>
        <taxon>Bacteria</taxon>
        <taxon>Pseudomonadati</taxon>
        <taxon>Bacteroidota</taxon>
        <taxon>Flavobacteriia</taxon>
        <taxon>Flavobacteriales</taxon>
        <taxon>Flavobacteriaceae</taxon>
        <taxon>Arenibacter</taxon>
    </lineage>
</organism>
<dbReference type="Gene3D" id="3.40.50.2300">
    <property type="match status" value="1"/>
</dbReference>
<dbReference type="PANTHER" id="PTHR44520:SF2">
    <property type="entry name" value="RESPONSE REGULATOR RCP1"/>
    <property type="match status" value="1"/>
</dbReference>
<dbReference type="SMART" id="SM00448">
    <property type="entry name" value="REC"/>
    <property type="match status" value="1"/>
</dbReference>
<protein>
    <submittedName>
        <fullName evidence="3">Response regulator</fullName>
    </submittedName>
</protein>
<gene>
    <name evidence="3" type="ORF">H4O18_21500</name>
</gene>